<proteinExistence type="predicted"/>
<protein>
    <submittedName>
        <fullName evidence="2">8317_t:CDS:1</fullName>
    </submittedName>
</protein>
<dbReference type="Proteomes" id="UP000789570">
    <property type="component" value="Unassembled WGS sequence"/>
</dbReference>
<gene>
    <name evidence="2" type="ORF">FCALED_LOCUS16995</name>
</gene>
<evidence type="ECO:0000256" key="1">
    <source>
        <dbReference type="SAM" id="MobiDB-lite"/>
    </source>
</evidence>
<reference evidence="2" key="1">
    <citation type="submission" date="2021-06" db="EMBL/GenBank/DDBJ databases">
        <authorList>
            <person name="Kallberg Y."/>
            <person name="Tangrot J."/>
            <person name="Rosling A."/>
        </authorList>
    </citation>
    <scope>NUCLEOTIDE SEQUENCE</scope>
    <source>
        <strain evidence="2">UK204</strain>
    </source>
</reference>
<organism evidence="2 3">
    <name type="scientific">Funneliformis caledonium</name>
    <dbReference type="NCBI Taxonomy" id="1117310"/>
    <lineage>
        <taxon>Eukaryota</taxon>
        <taxon>Fungi</taxon>
        <taxon>Fungi incertae sedis</taxon>
        <taxon>Mucoromycota</taxon>
        <taxon>Glomeromycotina</taxon>
        <taxon>Glomeromycetes</taxon>
        <taxon>Glomerales</taxon>
        <taxon>Glomeraceae</taxon>
        <taxon>Funneliformis</taxon>
    </lineage>
</organism>
<evidence type="ECO:0000313" key="2">
    <source>
        <dbReference type="EMBL" id="CAG8762031.1"/>
    </source>
</evidence>
<feature type="compositionally biased region" description="Basic and acidic residues" evidence="1">
    <location>
        <begin position="16"/>
        <end position="41"/>
    </location>
</feature>
<sequence>KSIDLTTSTKTLSLPIDKDIEVESTHSNGHDDHNDHDDRDD</sequence>
<feature type="region of interest" description="Disordered" evidence="1">
    <location>
        <begin position="1"/>
        <end position="41"/>
    </location>
</feature>
<keyword evidence="3" id="KW-1185">Reference proteome</keyword>
<feature type="non-terminal residue" evidence="2">
    <location>
        <position position="1"/>
    </location>
</feature>
<feature type="compositionally biased region" description="Polar residues" evidence="1">
    <location>
        <begin position="1"/>
        <end position="12"/>
    </location>
</feature>
<comment type="caution">
    <text evidence="2">The sequence shown here is derived from an EMBL/GenBank/DDBJ whole genome shotgun (WGS) entry which is preliminary data.</text>
</comment>
<dbReference type="AlphaFoldDB" id="A0A9N9NW05"/>
<accession>A0A9N9NW05</accession>
<dbReference type="EMBL" id="CAJVPQ010023105">
    <property type="protein sequence ID" value="CAG8762031.1"/>
    <property type="molecule type" value="Genomic_DNA"/>
</dbReference>
<name>A0A9N9NW05_9GLOM</name>
<evidence type="ECO:0000313" key="3">
    <source>
        <dbReference type="Proteomes" id="UP000789570"/>
    </source>
</evidence>